<evidence type="ECO:0000256" key="1">
    <source>
        <dbReference type="SAM" id="MobiDB-lite"/>
    </source>
</evidence>
<proteinExistence type="predicted"/>
<protein>
    <submittedName>
        <fullName evidence="2">Uncharacterized protein</fullName>
    </submittedName>
</protein>
<evidence type="ECO:0000313" key="2">
    <source>
        <dbReference type="EMBL" id="CAA9325943.1"/>
    </source>
</evidence>
<dbReference type="EMBL" id="CADCUA010000368">
    <property type="protein sequence ID" value="CAA9325943.1"/>
    <property type="molecule type" value="Genomic_DNA"/>
</dbReference>
<feature type="compositionally biased region" description="Acidic residues" evidence="1">
    <location>
        <begin position="46"/>
        <end position="59"/>
    </location>
</feature>
<feature type="compositionally biased region" description="Polar residues" evidence="1">
    <location>
        <begin position="77"/>
        <end position="87"/>
    </location>
</feature>
<reference evidence="2" key="1">
    <citation type="submission" date="2020-02" db="EMBL/GenBank/DDBJ databases">
        <authorList>
            <person name="Meier V. D."/>
        </authorList>
    </citation>
    <scope>NUCLEOTIDE SEQUENCE</scope>
    <source>
        <strain evidence="2">AVDCRST_MAG71</strain>
    </source>
</reference>
<gene>
    <name evidence="2" type="ORF">AVDCRST_MAG71-1490</name>
</gene>
<dbReference type="AlphaFoldDB" id="A0A6J4L7G0"/>
<feature type="region of interest" description="Disordered" evidence="1">
    <location>
        <begin position="1"/>
        <end position="87"/>
    </location>
</feature>
<name>A0A6J4L7G0_9GAMM</name>
<organism evidence="2">
    <name type="scientific">uncultured Lysobacter sp</name>
    <dbReference type="NCBI Taxonomy" id="271060"/>
    <lineage>
        <taxon>Bacteria</taxon>
        <taxon>Pseudomonadati</taxon>
        <taxon>Pseudomonadota</taxon>
        <taxon>Gammaproteobacteria</taxon>
        <taxon>Lysobacterales</taxon>
        <taxon>Lysobacteraceae</taxon>
        <taxon>Lysobacter</taxon>
        <taxon>environmental samples</taxon>
    </lineage>
</organism>
<sequence length="87" mass="9059">MGTRKDPNGDTRSGVGQQGDDVRASGTEGGTRAPDNTLRAQQALEGTEDDDLGAGTEEEMLLRASRATPPMRDVRSDVSSAATGEPL</sequence>
<accession>A0A6J4L7G0</accession>